<evidence type="ECO:0000256" key="4">
    <source>
        <dbReference type="ARBA" id="ARBA00022475"/>
    </source>
</evidence>
<proteinExistence type="inferred from homology"/>
<dbReference type="PROSITE" id="PS00216">
    <property type="entry name" value="SUGAR_TRANSPORT_1"/>
    <property type="match status" value="1"/>
</dbReference>
<keyword evidence="6 8" id="KW-1133">Transmembrane helix</keyword>
<dbReference type="GO" id="GO:0042910">
    <property type="term" value="F:xenobiotic transmembrane transporter activity"/>
    <property type="evidence" value="ECO:0007669"/>
    <property type="project" value="InterPro"/>
</dbReference>
<evidence type="ECO:0000259" key="9">
    <source>
        <dbReference type="PROSITE" id="PS50850"/>
    </source>
</evidence>
<feature type="domain" description="Major facilitator superfamily (MFS) profile" evidence="9">
    <location>
        <begin position="3"/>
        <end position="391"/>
    </location>
</feature>
<dbReference type="CDD" id="cd17320">
    <property type="entry name" value="MFS_MdfA_MDR_like"/>
    <property type="match status" value="1"/>
</dbReference>
<keyword evidence="8" id="KW-0997">Cell inner membrane</keyword>
<name>A0A922P449_9HYPH</name>
<dbReference type="InterPro" id="IPR005829">
    <property type="entry name" value="Sugar_transporter_CS"/>
</dbReference>
<dbReference type="PANTHER" id="PTHR23502">
    <property type="entry name" value="MAJOR FACILITATOR SUPERFAMILY"/>
    <property type="match status" value="1"/>
</dbReference>
<evidence type="ECO:0000256" key="2">
    <source>
        <dbReference type="ARBA" id="ARBA00006236"/>
    </source>
</evidence>
<organism evidence="10 11">
    <name type="scientific">Pseudorhizobium pelagicum</name>
    <dbReference type="NCBI Taxonomy" id="1509405"/>
    <lineage>
        <taxon>Bacteria</taxon>
        <taxon>Pseudomonadati</taxon>
        <taxon>Pseudomonadota</taxon>
        <taxon>Alphaproteobacteria</taxon>
        <taxon>Hyphomicrobiales</taxon>
        <taxon>Rhizobiaceae</taxon>
        <taxon>Rhizobium/Agrobacterium group</taxon>
        <taxon>Pseudorhizobium</taxon>
    </lineage>
</organism>
<accession>A0A922P449</accession>
<dbReference type="AlphaFoldDB" id="A0A922P449"/>
<evidence type="ECO:0000256" key="6">
    <source>
        <dbReference type="ARBA" id="ARBA00022989"/>
    </source>
</evidence>
<gene>
    <name evidence="10" type="ORF">GV68_18700</name>
</gene>
<dbReference type="PANTHER" id="PTHR23502:SF132">
    <property type="entry name" value="POLYAMINE TRANSPORTER 2-RELATED"/>
    <property type="match status" value="1"/>
</dbReference>
<dbReference type="OrthoDB" id="9800416at2"/>
<feature type="transmembrane region" description="Helical" evidence="8">
    <location>
        <begin position="200"/>
        <end position="225"/>
    </location>
</feature>
<feature type="transmembrane region" description="Helical" evidence="8">
    <location>
        <begin position="340"/>
        <end position="359"/>
    </location>
</feature>
<evidence type="ECO:0000256" key="8">
    <source>
        <dbReference type="RuleBase" id="RU365088"/>
    </source>
</evidence>
<dbReference type="Pfam" id="PF07690">
    <property type="entry name" value="MFS_1"/>
    <property type="match status" value="1"/>
</dbReference>
<keyword evidence="5 8" id="KW-0812">Transmembrane</keyword>
<dbReference type="NCBIfam" id="TIGR00710">
    <property type="entry name" value="efflux_Bcr_CflA"/>
    <property type="match status" value="1"/>
</dbReference>
<protein>
    <recommendedName>
        <fullName evidence="8">Bcr/CflA family efflux transporter</fullName>
    </recommendedName>
</protein>
<comment type="subcellular location">
    <subcellularLocation>
        <location evidence="8">Cell inner membrane</location>
        <topology evidence="8">Multi-pass membrane protein</topology>
    </subcellularLocation>
    <subcellularLocation>
        <location evidence="1">Cell membrane</location>
        <topology evidence="1">Multi-pass membrane protein</topology>
    </subcellularLocation>
</comment>
<dbReference type="Gene3D" id="1.20.1720.10">
    <property type="entry name" value="Multidrug resistance protein D"/>
    <property type="match status" value="1"/>
</dbReference>
<reference evidence="10 11" key="1">
    <citation type="submission" date="2014-06" db="EMBL/GenBank/DDBJ databases">
        <title>Rhizobium pelagicum/R2-400B4.</title>
        <authorList>
            <person name="Kimes N.E."/>
            <person name="Lopez-Perez M."/>
        </authorList>
    </citation>
    <scope>NUCLEOTIDE SEQUENCE [LARGE SCALE GENOMIC DNA]</scope>
    <source>
        <strain evidence="10 11">R2-400B4</strain>
    </source>
</reference>
<dbReference type="GO" id="GO:1990961">
    <property type="term" value="P:xenobiotic detoxification by transmembrane export across the plasma membrane"/>
    <property type="evidence" value="ECO:0007669"/>
    <property type="project" value="InterPro"/>
</dbReference>
<feature type="transmembrane region" description="Helical" evidence="8">
    <location>
        <begin position="97"/>
        <end position="118"/>
    </location>
</feature>
<evidence type="ECO:0000313" key="11">
    <source>
        <dbReference type="Proteomes" id="UP000052167"/>
    </source>
</evidence>
<keyword evidence="7 8" id="KW-0472">Membrane</keyword>
<dbReference type="Proteomes" id="UP000052167">
    <property type="component" value="Unassembled WGS sequence"/>
</dbReference>
<keyword evidence="4" id="KW-1003">Cell membrane</keyword>
<feature type="transmembrane region" description="Helical" evidence="8">
    <location>
        <begin position="40"/>
        <end position="60"/>
    </location>
</feature>
<dbReference type="InterPro" id="IPR020846">
    <property type="entry name" value="MFS_dom"/>
</dbReference>
<evidence type="ECO:0000256" key="5">
    <source>
        <dbReference type="ARBA" id="ARBA00022692"/>
    </source>
</evidence>
<dbReference type="GO" id="GO:0005886">
    <property type="term" value="C:plasma membrane"/>
    <property type="evidence" value="ECO:0007669"/>
    <property type="project" value="UniProtKB-SubCell"/>
</dbReference>
<dbReference type="InterPro" id="IPR004812">
    <property type="entry name" value="Efflux_drug-R_Bcr/CmlA"/>
</dbReference>
<comment type="caution">
    <text evidence="8">Lacks conserved residue(s) required for the propagation of feature annotation.</text>
</comment>
<dbReference type="SUPFAM" id="SSF103473">
    <property type="entry name" value="MFS general substrate transporter"/>
    <property type="match status" value="1"/>
</dbReference>
<sequence length="392" mass="40830">MSARRTSLLGALLAALGPVSMAIYTPAMPELVRAFGTTDAAIKLSLSVYFGGFAVTQLLSGPTSDAFGRRKATLGFLMIYLIGSLVAAFAPTVDWLLAGRLIQGIGASVGITVSRAIVRDQFTGAEASRILNMIGIMLAIGPAAGPTLGGLALTFFNWQAVFFLMVGFGLVSCIAVGLLMKETTIPDRALIRPSRLIGSYRTLIADPQVLLSALVLAGTVGALYAQATMLPFVLINRVGLTPGQFGLGMLMQSGFFFLGSVSLRVLAKRLGQNGALRTGLTLAGLGGTMIALSVHLVEPTFLSIMVPVAFCAFGMAFVIPDITTAGLQPHPRIAGSAAALLGFIQMGAGFLGGVAAALIGDPLLAFGTVIPLMNLMAILAYFGFLNVRKRRT</sequence>
<comment type="caution">
    <text evidence="10">The sequence shown here is derived from an EMBL/GenBank/DDBJ whole genome shotgun (WGS) entry which is preliminary data.</text>
</comment>
<feature type="transmembrane region" description="Helical" evidence="8">
    <location>
        <begin position="245"/>
        <end position="267"/>
    </location>
</feature>
<keyword evidence="3 8" id="KW-0813">Transport</keyword>
<keyword evidence="11" id="KW-1185">Reference proteome</keyword>
<evidence type="ECO:0000313" key="10">
    <source>
        <dbReference type="EMBL" id="KEQ10033.1"/>
    </source>
</evidence>
<feature type="transmembrane region" description="Helical" evidence="8">
    <location>
        <begin position="158"/>
        <end position="179"/>
    </location>
</feature>
<comment type="similarity">
    <text evidence="2 8">Belongs to the major facilitator superfamily. Bcr/CmlA family.</text>
</comment>
<dbReference type="InterPro" id="IPR036259">
    <property type="entry name" value="MFS_trans_sf"/>
</dbReference>
<evidence type="ECO:0000256" key="3">
    <source>
        <dbReference type="ARBA" id="ARBA00022448"/>
    </source>
</evidence>
<dbReference type="InterPro" id="IPR011701">
    <property type="entry name" value="MFS"/>
</dbReference>
<evidence type="ECO:0000256" key="1">
    <source>
        <dbReference type="ARBA" id="ARBA00004651"/>
    </source>
</evidence>
<feature type="transmembrane region" description="Helical" evidence="8">
    <location>
        <begin position="72"/>
        <end position="91"/>
    </location>
</feature>
<feature type="transmembrane region" description="Helical" evidence="8">
    <location>
        <begin position="365"/>
        <end position="387"/>
    </location>
</feature>
<feature type="transmembrane region" description="Helical" evidence="8">
    <location>
        <begin position="274"/>
        <end position="294"/>
    </location>
</feature>
<feature type="transmembrane region" description="Helical" evidence="8">
    <location>
        <begin position="300"/>
        <end position="319"/>
    </location>
</feature>
<feature type="transmembrane region" description="Helical" evidence="8">
    <location>
        <begin position="130"/>
        <end position="152"/>
    </location>
</feature>
<evidence type="ECO:0000256" key="7">
    <source>
        <dbReference type="ARBA" id="ARBA00023136"/>
    </source>
</evidence>
<dbReference type="PROSITE" id="PS50850">
    <property type="entry name" value="MFS"/>
    <property type="match status" value="1"/>
</dbReference>
<dbReference type="EMBL" id="JOKJ01000004">
    <property type="protein sequence ID" value="KEQ10033.1"/>
    <property type="molecule type" value="Genomic_DNA"/>
</dbReference>